<evidence type="ECO:0000313" key="2">
    <source>
        <dbReference type="EMBL" id="KAF0842507.1"/>
    </source>
</evidence>
<dbReference type="InterPro" id="IPR043129">
    <property type="entry name" value="ATPase_NBD"/>
</dbReference>
<proteinExistence type="inferred from homology"/>
<evidence type="ECO:0000313" key="3">
    <source>
        <dbReference type="Proteomes" id="UP000798951"/>
    </source>
</evidence>
<dbReference type="PANTHER" id="PTHR18964">
    <property type="entry name" value="ROK (REPRESSOR, ORF, KINASE) FAMILY"/>
    <property type="match status" value="1"/>
</dbReference>
<dbReference type="InterPro" id="IPR049874">
    <property type="entry name" value="ROK_cs"/>
</dbReference>
<dbReference type="InterPro" id="IPR000600">
    <property type="entry name" value="ROK"/>
</dbReference>
<accession>A0ABQ6YG97</accession>
<dbReference type="SUPFAM" id="SSF53067">
    <property type="entry name" value="Actin-like ATPase domain"/>
    <property type="match status" value="1"/>
</dbReference>
<reference evidence="2 3" key="1">
    <citation type="submission" date="2019-07" db="EMBL/GenBank/DDBJ databases">
        <title>Genomic Encyclopedia of Type Strains, Phase IV (KMG-IV): sequencing the most valuable type-strain genomes for metagenomic binning, comparative biology and taxonomic classification.</title>
        <authorList>
            <person name="Goeker M."/>
        </authorList>
    </citation>
    <scope>NUCLEOTIDE SEQUENCE [LARGE SCALE GENOMIC DNA]</scope>
    <source>
        <strain evidence="2 3">DSM 44831</strain>
    </source>
</reference>
<dbReference type="Pfam" id="PF00480">
    <property type="entry name" value="ROK"/>
    <property type="match status" value="1"/>
</dbReference>
<protein>
    <submittedName>
        <fullName evidence="2">Glucokinase</fullName>
    </submittedName>
</protein>
<dbReference type="PROSITE" id="PS01125">
    <property type="entry name" value="ROK"/>
    <property type="match status" value="1"/>
</dbReference>
<evidence type="ECO:0000256" key="1">
    <source>
        <dbReference type="ARBA" id="ARBA00006479"/>
    </source>
</evidence>
<organism evidence="2 3">
    <name type="scientific">Nocardia caishijiensis</name>
    <dbReference type="NCBI Taxonomy" id="184756"/>
    <lineage>
        <taxon>Bacteria</taxon>
        <taxon>Bacillati</taxon>
        <taxon>Actinomycetota</taxon>
        <taxon>Actinomycetes</taxon>
        <taxon>Mycobacteriales</taxon>
        <taxon>Nocardiaceae</taxon>
        <taxon>Nocardia</taxon>
    </lineage>
</organism>
<dbReference type="CDD" id="cd24061">
    <property type="entry name" value="ASKHA_NBD_ROK_SgGLK-like"/>
    <property type="match status" value="1"/>
</dbReference>
<dbReference type="EMBL" id="VMSD01000011">
    <property type="protein sequence ID" value="KAF0842507.1"/>
    <property type="molecule type" value="Genomic_DNA"/>
</dbReference>
<name>A0ABQ6YG97_9NOCA</name>
<dbReference type="PANTHER" id="PTHR18964:SF173">
    <property type="entry name" value="GLUCOKINASE"/>
    <property type="match status" value="1"/>
</dbReference>
<comment type="caution">
    <text evidence="2">The sequence shown here is derived from an EMBL/GenBank/DDBJ whole genome shotgun (WGS) entry which is preliminary data.</text>
</comment>
<comment type="similarity">
    <text evidence="1">Belongs to the ROK (NagC/XylR) family.</text>
</comment>
<dbReference type="Gene3D" id="3.30.420.40">
    <property type="match status" value="2"/>
</dbReference>
<keyword evidence="3" id="KW-1185">Reference proteome</keyword>
<gene>
    <name evidence="2" type="ORF">FNL39_11188</name>
</gene>
<sequence>MSQSSTHPLTVGVDVGGTNIRASVVDADGEVLDTVQAPTPHSARALEAAIDRSVRELARRHVIAAVGLAVAGFISADRSTVRFAPHLPWQDAPVAQRLTARLELPVILEHDANAAGWAEYRFGAAAGGHTVVLVAIGTGIGAALLIDGRLYRGSHGVAPELGHLQVVPDGRACPCGKRGCWERYCSGTALADTAIEMLATDPVRSVLARDVIRDPGSLTGRRVAGAAQDGDRLAVRVMSDFARWLGLGLAFVSDIFDPDLVVIAGGVSSSAPLFLDEAREHYASAVTGSGHRPLARLRTTQLGEAAGMIGAAELARAAIGTPLAGTPGR</sequence>
<dbReference type="RefSeq" id="WP_067985708.1">
    <property type="nucleotide sequence ID" value="NZ_VMSD01000011.1"/>
</dbReference>
<dbReference type="Proteomes" id="UP000798951">
    <property type="component" value="Unassembled WGS sequence"/>
</dbReference>